<sequence>MQTFYSNKAAAAESRGAVCGTCMSRRRDLGDEYSHSDNSSDISNAIFAPHNNAAKFQMFNHRRYEREYRSLSAAARIR</sequence>
<dbReference type="RefSeq" id="XP_043061795.1">
    <property type="nucleotide sequence ID" value="XM_043201690.1"/>
</dbReference>
<accession>A0AAN6DIJ8</accession>
<name>A0AAN6DIJ8_PICAN</name>
<dbReference type="Proteomes" id="UP001196530">
    <property type="component" value="Unassembled WGS sequence"/>
</dbReference>
<dbReference type="AlphaFoldDB" id="A0AAN6DIJ8"/>
<organism evidence="1 2">
    <name type="scientific">Pichia angusta</name>
    <name type="common">Yeast</name>
    <name type="synonym">Hansenula polymorpha</name>
    <dbReference type="NCBI Taxonomy" id="870730"/>
    <lineage>
        <taxon>Eukaryota</taxon>
        <taxon>Fungi</taxon>
        <taxon>Dikarya</taxon>
        <taxon>Ascomycota</taxon>
        <taxon>Saccharomycotina</taxon>
        <taxon>Pichiomycetes</taxon>
        <taxon>Pichiales</taxon>
        <taxon>Pichiaceae</taxon>
        <taxon>Ogataea</taxon>
    </lineage>
</organism>
<evidence type="ECO:0000313" key="1">
    <source>
        <dbReference type="EMBL" id="KAG7821252.1"/>
    </source>
</evidence>
<proteinExistence type="predicted"/>
<dbReference type="GeneID" id="66125387"/>
<protein>
    <submittedName>
        <fullName evidence="1">Uncharacterized protein</fullName>
    </submittedName>
</protein>
<evidence type="ECO:0000313" key="2">
    <source>
        <dbReference type="Proteomes" id="UP001196530"/>
    </source>
</evidence>
<gene>
    <name evidence="1" type="ORF">KL928_001336</name>
</gene>
<comment type="caution">
    <text evidence="1">The sequence shown here is derived from an EMBL/GenBank/DDBJ whole genome shotgun (WGS) entry which is preliminary data.</text>
</comment>
<reference evidence="1" key="1">
    <citation type="journal article" date="2021" name="G3 (Bethesda)">
        <title>Genomic diversity, chromosomal rearrangements, and interspecies hybridization in the ogataea polymorpha species complex.</title>
        <authorList>
            <person name="Hanson S.J."/>
            <person name="Cinneide E.O."/>
            <person name="Salzberg L.I."/>
            <person name="Wolfe K.H."/>
            <person name="McGowan J."/>
            <person name="Fitzpatrick D.A."/>
            <person name="Matlin K."/>
        </authorList>
    </citation>
    <scope>NUCLEOTIDE SEQUENCE</scope>
    <source>
        <strain evidence="1">61-244</strain>
    </source>
</reference>
<dbReference type="EMBL" id="JAHLUX010000002">
    <property type="protein sequence ID" value="KAG7821252.1"/>
    <property type="molecule type" value="Genomic_DNA"/>
</dbReference>